<evidence type="ECO:0000313" key="7">
    <source>
        <dbReference type="Proteomes" id="UP000247689"/>
    </source>
</evidence>
<name>A0A318D4B2_9GAMM</name>
<gene>
    <name evidence="6" type="ORF">DL796_01185</name>
</gene>
<dbReference type="NCBIfam" id="NF008359">
    <property type="entry name" value="PRK11148.1"/>
    <property type="match status" value="1"/>
</dbReference>
<keyword evidence="3" id="KW-0408">Iron</keyword>
<evidence type="ECO:0000256" key="4">
    <source>
        <dbReference type="ARBA" id="ARBA00025742"/>
    </source>
</evidence>
<keyword evidence="7" id="KW-1185">Reference proteome</keyword>
<dbReference type="InterPro" id="IPR026575">
    <property type="entry name" value="GpdQ/CpdA-like"/>
</dbReference>
<comment type="similarity">
    <text evidence="4">Belongs to the cyclic nucleotide phosphodiesterase class-III family.</text>
</comment>
<protein>
    <submittedName>
        <fullName evidence="6">3',5'-cyclic-AMP phosphodiesterase</fullName>
    </submittedName>
</protein>
<dbReference type="PANTHER" id="PTHR42988">
    <property type="entry name" value="PHOSPHOHYDROLASE"/>
    <property type="match status" value="1"/>
</dbReference>
<evidence type="ECO:0000256" key="3">
    <source>
        <dbReference type="ARBA" id="ARBA00023004"/>
    </source>
</evidence>
<evidence type="ECO:0000256" key="2">
    <source>
        <dbReference type="ARBA" id="ARBA00022801"/>
    </source>
</evidence>
<comment type="caution">
    <text evidence="6">The sequence shown here is derived from an EMBL/GenBank/DDBJ whole genome shotgun (WGS) entry which is preliminary data.</text>
</comment>
<evidence type="ECO:0000256" key="1">
    <source>
        <dbReference type="ARBA" id="ARBA00022723"/>
    </source>
</evidence>
<reference evidence="6 7" key="1">
    <citation type="submission" date="2018-05" db="EMBL/GenBank/DDBJ databases">
        <title>Kangiella spongicola genome sequence.</title>
        <authorList>
            <person name="Maclea K.S."/>
            <person name="Goen A.E."/>
            <person name="Kelley C."/>
            <person name="Underriner A."/>
            <person name="Silverwood T."/>
            <person name="Trachtenberg A.M."/>
        </authorList>
    </citation>
    <scope>NUCLEOTIDE SEQUENCE [LARGE SCALE GENOMIC DNA]</scope>
    <source>
        <strain evidence="6 7">ATCC BAA-2076</strain>
    </source>
</reference>
<dbReference type="GO" id="GO:0046872">
    <property type="term" value="F:metal ion binding"/>
    <property type="evidence" value="ECO:0007669"/>
    <property type="project" value="UniProtKB-KW"/>
</dbReference>
<dbReference type="InterPro" id="IPR004843">
    <property type="entry name" value="Calcineurin-like_PHP"/>
</dbReference>
<feature type="domain" description="Calcineurin-like phosphoesterase" evidence="5">
    <location>
        <begin position="1"/>
        <end position="191"/>
    </location>
</feature>
<dbReference type="GO" id="GO:0004112">
    <property type="term" value="F:cyclic-nucleotide phosphodiesterase activity"/>
    <property type="evidence" value="ECO:0007669"/>
    <property type="project" value="InterPro"/>
</dbReference>
<keyword evidence="1" id="KW-0479">Metal-binding</keyword>
<dbReference type="Gene3D" id="3.60.21.10">
    <property type="match status" value="1"/>
</dbReference>
<proteinExistence type="inferred from homology"/>
<dbReference type="SUPFAM" id="SSF56300">
    <property type="entry name" value="Metallo-dependent phosphatases"/>
    <property type="match status" value="1"/>
</dbReference>
<organism evidence="6 7">
    <name type="scientific">Kangiella spongicola</name>
    <dbReference type="NCBI Taxonomy" id="796379"/>
    <lineage>
        <taxon>Bacteria</taxon>
        <taxon>Pseudomonadati</taxon>
        <taxon>Pseudomonadota</taxon>
        <taxon>Gammaproteobacteria</taxon>
        <taxon>Kangiellales</taxon>
        <taxon>Kangiellaceae</taxon>
        <taxon>Kangiella</taxon>
    </lineage>
</organism>
<dbReference type="Proteomes" id="UP000247689">
    <property type="component" value="Unassembled WGS sequence"/>
</dbReference>
<dbReference type="OrthoDB" id="9784378at2"/>
<dbReference type="AlphaFoldDB" id="A0A318D4B2"/>
<accession>A0A318D4B2</accession>
<evidence type="ECO:0000313" key="6">
    <source>
        <dbReference type="EMBL" id="PXF63791.1"/>
    </source>
</evidence>
<dbReference type="InterPro" id="IPR029052">
    <property type="entry name" value="Metallo-depent_PP-like"/>
</dbReference>
<dbReference type="InterPro" id="IPR050884">
    <property type="entry name" value="CNP_phosphodiesterase-III"/>
</dbReference>
<dbReference type="EMBL" id="QICH01000001">
    <property type="protein sequence ID" value="PXF63791.1"/>
    <property type="molecule type" value="Genomic_DNA"/>
</dbReference>
<keyword evidence="2" id="KW-0378">Hydrolase</keyword>
<sequence>MKVLHISDPHLFADESSTLLGVNTEESLQAVLSDVKQRQINPDLIIVTGDISQDYTPESYQKFVDYLSAFNKPVLSLAGNHDEKPKLKRFLSSKPFSTTEQLITENWQLLMLNSHVPGKVHGHISDAELQWLESCLIENSDLPTMIFTHHHPVPVGCDWLDKIGIENGQQLVELLSRHTQVKQCAFGHVHQLSDTLHKNVWYRSVPSTCVQFKKHSADFSASHEKPGYNLYHCSDNGQIEVESFRADSYLPSVNMAISGY</sequence>
<evidence type="ECO:0000259" key="5">
    <source>
        <dbReference type="Pfam" id="PF00149"/>
    </source>
</evidence>
<dbReference type="Pfam" id="PF00149">
    <property type="entry name" value="Metallophos"/>
    <property type="match status" value="1"/>
</dbReference>
<dbReference type="CDD" id="cd07402">
    <property type="entry name" value="MPP_GpdQ"/>
    <property type="match status" value="1"/>
</dbReference>
<dbReference type="PANTHER" id="PTHR42988:SF2">
    <property type="entry name" value="CYCLIC NUCLEOTIDE PHOSPHODIESTERASE CBUA0032-RELATED"/>
    <property type="match status" value="1"/>
</dbReference>